<feature type="region of interest" description="Disordered" evidence="1">
    <location>
        <begin position="76"/>
        <end position="105"/>
    </location>
</feature>
<evidence type="ECO:0000256" key="1">
    <source>
        <dbReference type="SAM" id="MobiDB-lite"/>
    </source>
</evidence>
<accession>A0A0C2N9X2</accession>
<feature type="compositionally biased region" description="Basic and acidic residues" evidence="1">
    <location>
        <begin position="81"/>
        <end position="93"/>
    </location>
</feature>
<keyword evidence="3" id="KW-1185">Reference proteome</keyword>
<gene>
    <name evidence="2" type="ORF">RF11_13296</name>
</gene>
<evidence type="ECO:0000313" key="2">
    <source>
        <dbReference type="EMBL" id="KII73145.1"/>
    </source>
</evidence>
<protein>
    <submittedName>
        <fullName evidence="2">Uncharacterized protein</fullName>
    </submittedName>
</protein>
<dbReference type="EMBL" id="JWZT01000964">
    <property type="protein sequence ID" value="KII73145.1"/>
    <property type="molecule type" value="Genomic_DNA"/>
</dbReference>
<comment type="caution">
    <text evidence="2">The sequence shown here is derived from an EMBL/GenBank/DDBJ whole genome shotgun (WGS) entry which is preliminary data.</text>
</comment>
<sequence>MAQDEELIELFDFLEADERLSTSGSYTLKEISEEILCSGEAVESEDDDFTVKEEAVSFDGAQRTWSTARKFTCDASVRSARQRDARDPPKEDAPADYSSEFWTDK</sequence>
<proteinExistence type="predicted"/>
<reference evidence="2 3" key="1">
    <citation type="journal article" date="2014" name="Genome Biol. Evol.">
        <title>The genome of the myxosporean Thelohanellus kitauei shows adaptations to nutrient acquisition within its fish host.</title>
        <authorList>
            <person name="Yang Y."/>
            <person name="Xiong J."/>
            <person name="Zhou Z."/>
            <person name="Huo F."/>
            <person name="Miao W."/>
            <person name="Ran C."/>
            <person name="Liu Y."/>
            <person name="Zhang J."/>
            <person name="Feng J."/>
            <person name="Wang M."/>
            <person name="Wang M."/>
            <person name="Wang L."/>
            <person name="Yao B."/>
        </authorList>
    </citation>
    <scope>NUCLEOTIDE SEQUENCE [LARGE SCALE GENOMIC DNA]</scope>
    <source>
        <strain evidence="2">Wuqing</strain>
    </source>
</reference>
<organism evidence="2 3">
    <name type="scientific">Thelohanellus kitauei</name>
    <name type="common">Myxosporean</name>
    <dbReference type="NCBI Taxonomy" id="669202"/>
    <lineage>
        <taxon>Eukaryota</taxon>
        <taxon>Metazoa</taxon>
        <taxon>Cnidaria</taxon>
        <taxon>Myxozoa</taxon>
        <taxon>Myxosporea</taxon>
        <taxon>Bivalvulida</taxon>
        <taxon>Platysporina</taxon>
        <taxon>Myxobolidae</taxon>
        <taxon>Thelohanellus</taxon>
    </lineage>
</organism>
<dbReference type="Proteomes" id="UP000031668">
    <property type="component" value="Unassembled WGS sequence"/>
</dbReference>
<evidence type="ECO:0000313" key="3">
    <source>
        <dbReference type="Proteomes" id="UP000031668"/>
    </source>
</evidence>
<dbReference type="AlphaFoldDB" id="A0A0C2N9X2"/>
<name>A0A0C2N9X2_THEKT</name>